<evidence type="ECO:0000313" key="10">
    <source>
        <dbReference type="Proteomes" id="UP000236884"/>
    </source>
</evidence>
<evidence type="ECO:0000256" key="5">
    <source>
        <dbReference type="ARBA" id="ARBA00023004"/>
    </source>
</evidence>
<organism evidence="9 10">
    <name type="scientific">Variibacter gotjawalensis</name>
    <dbReference type="NCBI Taxonomy" id="1333996"/>
    <lineage>
        <taxon>Bacteria</taxon>
        <taxon>Pseudomonadati</taxon>
        <taxon>Pseudomonadota</taxon>
        <taxon>Alphaproteobacteria</taxon>
        <taxon>Hyphomicrobiales</taxon>
        <taxon>Nitrobacteraceae</taxon>
        <taxon>Variibacter</taxon>
    </lineage>
</organism>
<dbReference type="Pfam" id="PF13186">
    <property type="entry name" value="SPASM"/>
    <property type="match status" value="1"/>
</dbReference>
<reference evidence="9 10" key="1">
    <citation type="submission" date="2015-08" db="EMBL/GenBank/DDBJ databases">
        <title>Investigation of the bacterial diversity of lava forest soil.</title>
        <authorList>
            <person name="Lee J.S."/>
        </authorList>
    </citation>
    <scope>NUCLEOTIDE SEQUENCE [LARGE SCALE GENOMIC DNA]</scope>
    <source>
        <strain evidence="9 10">GJW-30</strain>
    </source>
</reference>
<sequence>MRIIDADDGWLAGASPRFHELVQFVRKFTLFLHGVSISRSLNAGRSLLAFIFRRPHWVRFPIHIKVDVSPMCQMSCPVCIHGQGTPFAHKPRLLKKPLFEKLVDEVWRHTAVLSLYNLGEPLLNPALPEMIAYAAKHGLSTYVTTNLSVRLSERSIEALVSSGLKSLLVAVDGISKETFGRQRIGGKFDLIFENARALVEERRKQGSAFPRLQLQFLVFDFNRHEKPLVAQFARDLGFDEVHFVRGATTPWIAGAQPIAGPPKGPSPLPRCSWPYFSAVVLSNGQIAGCCKYRMSDIYDGGTITALGDVSTATFGEIYRGTAYRMARAMSSNPRSAGVQQGHFCNGCASLYSEKVTDAGVQAAVLTAASAAGLSPLTEASTQVQD</sequence>
<dbReference type="InterPro" id="IPR050377">
    <property type="entry name" value="Radical_SAM_PqqE_MftC-like"/>
</dbReference>
<evidence type="ECO:0000256" key="1">
    <source>
        <dbReference type="ARBA" id="ARBA00001966"/>
    </source>
</evidence>
<keyword evidence="2" id="KW-0004">4Fe-4S</keyword>
<dbReference type="InterPro" id="IPR013785">
    <property type="entry name" value="Aldolase_TIM"/>
</dbReference>
<keyword evidence="5" id="KW-0408">Iron</keyword>
<accession>A0A0S3PZX5</accession>
<dbReference type="EMBL" id="AP014946">
    <property type="protein sequence ID" value="BAT61489.1"/>
    <property type="molecule type" value="Genomic_DNA"/>
</dbReference>
<gene>
    <name evidence="9" type="ORF">GJW-30_1_04046</name>
</gene>
<keyword evidence="3" id="KW-0949">S-adenosyl-L-methionine</keyword>
<dbReference type="SFLD" id="SFLDG01067">
    <property type="entry name" value="SPASM/twitch_domain_containing"/>
    <property type="match status" value="1"/>
</dbReference>
<dbReference type="RefSeq" id="WP_165391591.1">
    <property type="nucleotide sequence ID" value="NZ_AP014946.1"/>
</dbReference>
<evidence type="ECO:0000259" key="7">
    <source>
        <dbReference type="Pfam" id="PF04055"/>
    </source>
</evidence>
<dbReference type="PANTHER" id="PTHR11228:SF34">
    <property type="entry name" value="TUNGSTEN-CONTAINING ALDEHYDE FERREDOXIN OXIDOREDUCTASE COFACTOR MODIFYING PROTEIN"/>
    <property type="match status" value="1"/>
</dbReference>
<feature type="domain" description="4Fe4S-binding SPASM" evidence="8">
    <location>
        <begin position="271"/>
        <end position="347"/>
    </location>
</feature>
<dbReference type="AlphaFoldDB" id="A0A0S3PZX5"/>
<dbReference type="InterPro" id="IPR023885">
    <property type="entry name" value="4Fe4S-binding_SPASM_dom"/>
</dbReference>
<protein>
    <submittedName>
        <fullName evidence="9">Molybdenum cofactor biosynthesis protein A</fullName>
    </submittedName>
</protein>
<keyword evidence="10" id="KW-1185">Reference proteome</keyword>
<dbReference type="CDD" id="cd21109">
    <property type="entry name" value="SPASM"/>
    <property type="match status" value="1"/>
</dbReference>
<dbReference type="SUPFAM" id="SSF102114">
    <property type="entry name" value="Radical SAM enzymes"/>
    <property type="match status" value="1"/>
</dbReference>
<dbReference type="GO" id="GO:0003824">
    <property type="term" value="F:catalytic activity"/>
    <property type="evidence" value="ECO:0007669"/>
    <property type="project" value="InterPro"/>
</dbReference>
<name>A0A0S3PZX5_9BRAD</name>
<evidence type="ECO:0000256" key="3">
    <source>
        <dbReference type="ARBA" id="ARBA00022691"/>
    </source>
</evidence>
<keyword evidence="4" id="KW-0479">Metal-binding</keyword>
<evidence type="ECO:0000313" key="9">
    <source>
        <dbReference type="EMBL" id="BAT61489.1"/>
    </source>
</evidence>
<dbReference type="GO" id="GO:0051536">
    <property type="term" value="F:iron-sulfur cluster binding"/>
    <property type="evidence" value="ECO:0007669"/>
    <property type="project" value="UniProtKB-KW"/>
</dbReference>
<proteinExistence type="predicted"/>
<feature type="domain" description="Radical SAM core" evidence="7">
    <location>
        <begin position="68"/>
        <end position="201"/>
    </location>
</feature>
<comment type="cofactor">
    <cofactor evidence="1">
        <name>[4Fe-4S] cluster</name>
        <dbReference type="ChEBI" id="CHEBI:49883"/>
    </cofactor>
</comment>
<dbReference type="GO" id="GO:0046872">
    <property type="term" value="F:metal ion binding"/>
    <property type="evidence" value="ECO:0007669"/>
    <property type="project" value="UniProtKB-KW"/>
</dbReference>
<dbReference type="InterPro" id="IPR058240">
    <property type="entry name" value="rSAM_sf"/>
</dbReference>
<dbReference type="CDD" id="cd01335">
    <property type="entry name" value="Radical_SAM"/>
    <property type="match status" value="1"/>
</dbReference>
<dbReference type="InterPro" id="IPR007197">
    <property type="entry name" value="rSAM"/>
</dbReference>
<dbReference type="SFLD" id="SFLDG01387">
    <property type="entry name" value="BtrN-like_SPASM_domain_contain"/>
    <property type="match status" value="1"/>
</dbReference>
<dbReference type="PANTHER" id="PTHR11228">
    <property type="entry name" value="RADICAL SAM DOMAIN PROTEIN"/>
    <property type="match status" value="1"/>
</dbReference>
<dbReference type="Proteomes" id="UP000236884">
    <property type="component" value="Chromosome"/>
</dbReference>
<evidence type="ECO:0000259" key="8">
    <source>
        <dbReference type="Pfam" id="PF13186"/>
    </source>
</evidence>
<evidence type="ECO:0000256" key="2">
    <source>
        <dbReference type="ARBA" id="ARBA00022485"/>
    </source>
</evidence>
<dbReference type="Gene3D" id="3.20.20.70">
    <property type="entry name" value="Aldolase class I"/>
    <property type="match status" value="1"/>
</dbReference>
<dbReference type="KEGG" id="vgo:GJW-30_1_04046"/>
<evidence type="ECO:0000256" key="4">
    <source>
        <dbReference type="ARBA" id="ARBA00022723"/>
    </source>
</evidence>
<dbReference type="Pfam" id="PF04055">
    <property type="entry name" value="Radical_SAM"/>
    <property type="match status" value="1"/>
</dbReference>
<dbReference type="SFLD" id="SFLDS00029">
    <property type="entry name" value="Radical_SAM"/>
    <property type="match status" value="1"/>
</dbReference>
<dbReference type="InterPro" id="IPR034391">
    <property type="entry name" value="AdoMet-like_SPASM_containing"/>
</dbReference>
<keyword evidence="6" id="KW-0411">Iron-sulfur</keyword>
<evidence type="ECO:0000256" key="6">
    <source>
        <dbReference type="ARBA" id="ARBA00023014"/>
    </source>
</evidence>